<organism evidence="1 2">
    <name type="scientific">Flavobacterium sangjuense</name>
    <dbReference type="NCBI Taxonomy" id="2518177"/>
    <lineage>
        <taxon>Bacteria</taxon>
        <taxon>Pseudomonadati</taxon>
        <taxon>Bacteroidota</taxon>
        <taxon>Flavobacteriia</taxon>
        <taxon>Flavobacteriales</taxon>
        <taxon>Flavobacteriaceae</taxon>
        <taxon>Flavobacterium</taxon>
    </lineage>
</organism>
<dbReference type="RefSeq" id="WP_136152169.1">
    <property type="nucleotide sequence ID" value="NZ_CP038810.1"/>
</dbReference>
<reference evidence="1 2" key="1">
    <citation type="submission" date="2019-04" db="EMBL/GenBank/DDBJ databases">
        <title>Flavobacterium sp. GS03.</title>
        <authorList>
            <person name="Kim H."/>
        </authorList>
    </citation>
    <scope>NUCLEOTIDE SEQUENCE [LARGE SCALE GENOMIC DNA]</scope>
    <source>
        <strain evidence="1 2">GS03</strain>
    </source>
</reference>
<proteinExistence type="predicted"/>
<dbReference type="PANTHER" id="PTHR35145">
    <property type="entry name" value="CYTOPLASMIC PROTEIN-RELATED"/>
    <property type="match status" value="1"/>
</dbReference>
<dbReference type="Gene3D" id="3.90.1150.30">
    <property type="match status" value="1"/>
</dbReference>
<protein>
    <recommendedName>
        <fullName evidence="3">MmcQ/YjbR family DNA-binding protein</fullName>
    </recommendedName>
</protein>
<evidence type="ECO:0008006" key="3">
    <source>
        <dbReference type="Google" id="ProtNLM"/>
    </source>
</evidence>
<dbReference type="InterPro" id="IPR058532">
    <property type="entry name" value="YjbR/MT2646/Rv2570-like"/>
</dbReference>
<dbReference type="PANTHER" id="PTHR35145:SF1">
    <property type="entry name" value="CYTOPLASMIC PROTEIN"/>
    <property type="match status" value="1"/>
</dbReference>
<name>A0A4P7PTJ3_9FLAO</name>
<accession>A0A4P7PTJ3</accession>
<dbReference type="Proteomes" id="UP000296862">
    <property type="component" value="Chromosome"/>
</dbReference>
<dbReference type="OrthoDB" id="9789813at2"/>
<dbReference type="SUPFAM" id="SSF142906">
    <property type="entry name" value="YjbR-like"/>
    <property type="match status" value="1"/>
</dbReference>
<keyword evidence="2" id="KW-1185">Reference proteome</keyword>
<sequence length="117" mass="13588">MNIDDIKNICFELPYVTEDIKWGNDLVFMVGGKMFCVVGLNQSPTSASFKVTEEEFDEMANRLYFKPAPYVAKYKWVLIEDISKMRPNEWQHYLQQSHALVKAKLAPKIKKQLGIDL</sequence>
<evidence type="ECO:0000313" key="2">
    <source>
        <dbReference type="Proteomes" id="UP000296862"/>
    </source>
</evidence>
<dbReference type="EMBL" id="CP038810">
    <property type="protein sequence ID" value="QBZ98261.1"/>
    <property type="molecule type" value="Genomic_DNA"/>
</dbReference>
<dbReference type="Pfam" id="PF04237">
    <property type="entry name" value="YjbR"/>
    <property type="match status" value="1"/>
</dbReference>
<dbReference type="InterPro" id="IPR007351">
    <property type="entry name" value="YjbR"/>
</dbReference>
<evidence type="ECO:0000313" key="1">
    <source>
        <dbReference type="EMBL" id="QBZ98261.1"/>
    </source>
</evidence>
<gene>
    <name evidence="1" type="ORF">GS03_01766</name>
</gene>
<dbReference type="InterPro" id="IPR038056">
    <property type="entry name" value="YjbR-like_sf"/>
</dbReference>
<dbReference type="AlphaFoldDB" id="A0A4P7PTJ3"/>
<dbReference type="KEGG" id="fsn:GS03_01766"/>